<feature type="chain" id="PRO_5045574945" description="Alpha/beta hydrolase" evidence="1">
    <location>
        <begin position="18"/>
        <end position="320"/>
    </location>
</feature>
<evidence type="ECO:0000313" key="3">
    <source>
        <dbReference type="Proteomes" id="UP001596098"/>
    </source>
</evidence>
<name>A0ABW1QW44_9ACTN</name>
<organism evidence="2 3">
    <name type="scientific">Nocardioides yefusunii</name>
    <dbReference type="NCBI Taxonomy" id="2500546"/>
    <lineage>
        <taxon>Bacteria</taxon>
        <taxon>Bacillati</taxon>
        <taxon>Actinomycetota</taxon>
        <taxon>Actinomycetes</taxon>
        <taxon>Propionibacteriales</taxon>
        <taxon>Nocardioidaceae</taxon>
        <taxon>Nocardioides</taxon>
    </lineage>
</organism>
<dbReference type="RefSeq" id="WP_128219960.1">
    <property type="nucleotide sequence ID" value="NZ_CP034929.1"/>
</dbReference>
<dbReference type="SUPFAM" id="SSF53474">
    <property type="entry name" value="alpha/beta-Hydrolases"/>
    <property type="match status" value="1"/>
</dbReference>
<keyword evidence="1" id="KW-0732">Signal</keyword>
<evidence type="ECO:0000313" key="2">
    <source>
        <dbReference type="EMBL" id="MFC6153757.1"/>
    </source>
</evidence>
<keyword evidence="3" id="KW-1185">Reference proteome</keyword>
<protein>
    <recommendedName>
        <fullName evidence="4">Alpha/beta hydrolase</fullName>
    </recommendedName>
</protein>
<dbReference type="InterPro" id="IPR029058">
    <property type="entry name" value="AB_hydrolase_fold"/>
</dbReference>
<proteinExistence type="predicted"/>
<comment type="caution">
    <text evidence="2">The sequence shown here is derived from an EMBL/GenBank/DDBJ whole genome shotgun (WGS) entry which is preliminary data.</text>
</comment>
<reference evidence="3" key="1">
    <citation type="journal article" date="2019" name="Int. J. Syst. Evol. Microbiol.">
        <title>The Global Catalogue of Microorganisms (GCM) 10K type strain sequencing project: providing services to taxonomists for standard genome sequencing and annotation.</title>
        <authorList>
            <consortium name="The Broad Institute Genomics Platform"/>
            <consortium name="The Broad Institute Genome Sequencing Center for Infectious Disease"/>
            <person name="Wu L."/>
            <person name="Ma J."/>
        </authorList>
    </citation>
    <scope>NUCLEOTIDE SEQUENCE [LARGE SCALE GENOMIC DNA]</scope>
    <source>
        <strain evidence="3">DFY28</strain>
    </source>
</reference>
<accession>A0ABW1QW44</accession>
<dbReference type="Gene3D" id="3.40.50.1820">
    <property type="entry name" value="alpha/beta hydrolase"/>
    <property type="match status" value="1"/>
</dbReference>
<gene>
    <name evidence="2" type="ORF">ACFPWU_08790</name>
</gene>
<evidence type="ECO:0000256" key="1">
    <source>
        <dbReference type="SAM" id="SignalP"/>
    </source>
</evidence>
<dbReference type="Proteomes" id="UP001596098">
    <property type="component" value="Unassembled WGS sequence"/>
</dbReference>
<feature type="signal peptide" evidence="1">
    <location>
        <begin position="1"/>
        <end position="17"/>
    </location>
</feature>
<dbReference type="EMBL" id="JBHSQI010000004">
    <property type="protein sequence ID" value="MFC6153757.1"/>
    <property type="molecule type" value="Genomic_DNA"/>
</dbReference>
<evidence type="ECO:0008006" key="4">
    <source>
        <dbReference type="Google" id="ProtNLM"/>
    </source>
</evidence>
<sequence>MKRFVAAVLGSMSVALAGLVPLTSGGTAVAADASCAGYSSVGSTCTNAQRTIAGESRSTDWYVPTGTASAVMVFQNGFSRNCAHLRGTSKAIAEKGVMVVCVNGDMTAGAPELANRVAEAVAAGTLTPPAGRAMPTKVIAGGHSAGGHFAGRFGARLSELAPSRLQGAVLFDPVAQSGFTADLEAISDGGARPVVSVAARPSVSNLFNNSYGALNGLANGFVGIQLVWEKYTLGFPVGGSCHTDVEGENTDFLGSASGLCSPNATQTSRLRDFGSTWARDIAIGTRTAAYWCTDKNVVSTCGSKVKDLVDRSLPVAAPIR</sequence>